<dbReference type="Gene3D" id="2.30.40.10">
    <property type="entry name" value="Urease, subunit C, domain 1"/>
    <property type="match status" value="1"/>
</dbReference>
<dbReference type="Gene3D" id="3.20.20.140">
    <property type="entry name" value="Metal-dependent hydrolases"/>
    <property type="match status" value="1"/>
</dbReference>
<dbReference type="SUPFAM" id="SSF51338">
    <property type="entry name" value="Composite domain of metallo-dependent hydrolases"/>
    <property type="match status" value="1"/>
</dbReference>
<dbReference type="SUPFAM" id="SSF51556">
    <property type="entry name" value="Metallo-dependent hydrolases"/>
    <property type="match status" value="1"/>
</dbReference>
<proteinExistence type="predicted"/>
<dbReference type="InterPro" id="IPR011059">
    <property type="entry name" value="Metal-dep_hydrolase_composite"/>
</dbReference>
<dbReference type="PANTHER" id="PTHR22642">
    <property type="entry name" value="IMIDAZOLONEPROPIONASE"/>
    <property type="match status" value="1"/>
</dbReference>
<dbReference type="Proteomes" id="UP001501411">
    <property type="component" value="Unassembled WGS sequence"/>
</dbReference>
<dbReference type="Gene3D" id="3.10.310.70">
    <property type="match status" value="1"/>
</dbReference>
<evidence type="ECO:0000259" key="1">
    <source>
        <dbReference type="Pfam" id="PF07969"/>
    </source>
</evidence>
<reference evidence="3" key="1">
    <citation type="journal article" date="2019" name="Int. J. Syst. Evol. Microbiol.">
        <title>The Global Catalogue of Microorganisms (GCM) 10K type strain sequencing project: providing services to taxonomists for standard genome sequencing and annotation.</title>
        <authorList>
            <consortium name="The Broad Institute Genomics Platform"/>
            <consortium name="The Broad Institute Genome Sequencing Center for Infectious Disease"/>
            <person name="Wu L."/>
            <person name="Ma J."/>
        </authorList>
    </citation>
    <scope>NUCLEOTIDE SEQUENCE [LARGE SCALE GENOMIC DNA]</scope>
    <source>
        <strain evidence="3">JCM 18200</strain>
    </source>
</reference>
<dbReference type="InterPro" id="IPR033932">
    <property type="entry name" value="YtcJ-like"/>
</dbReference>
<dbReference type="EMBL" id="BAABIQ010000008">
    <property type="protein sequence ID" value="GAA4787580.1"/>
    <property type="molecule type" value="Genomic_DNA"/>
</dbReference>
<evidence type="ECO:0000313" key="2">
    <source>
        <dbReference type="EMBL" id="GAA4787580.1"/>
    </source>
</evidence>
<dbReference type="InterPro" id="IPR013108">
    <property type="entry name" value="Amidohydro_3"/>
</dbReference>
<dbReference type="InterPro" id="IPR032466">
    <property type="entry name" value="Metal_Hydrolase"/>
</dbReference>
<accession>A0ABP9B0J7</accession>
<name>A0ABP9B0J7_9SPHI</name>
<dbReference type="Pfam" id="PF07969">
    <property type="entry name" value="Amidohydro_3"/>
    <property type="match status" value="1"/>
</dbReference>
<keyword evidence="3" id="KW-1185">Reference proteome</keyword>
<evidence type="ECO:0000313" key="3">
    <source>
        <dbReference type="Proteomes" id="UP001501411"/>
    </source>
</evidence>
<gene>
    <name evidence="2" type="ORF">GCM10023231_14620</name>
</gene>
<dbReference type="PANTHER" id="PTHR22642:SF2">
    <property type="entry name" value="PROTEIN LONG AFTER FAR-RED 3"/>
    <property type="match status" value="1"/>
</dbReference>
<protein>
    <submittedName>
        <fullName evidence="2">Amidohydrolase</fullName>
    </submittedName>
</protein>
<feature type="domain" description="Amidohydrolase 3" evidence="1">
    <location>
        <begin position="59"/>
        <end position="528"/>
    </location>
</feature>
<comment type="caution">
    <text evidence="2">The sequence shown here is derived from an EMBL/GenBank/DDBJ whole genome shotgun (WGS) entry which is preliminary data.</text>
</comment>
<dbReference type="CDD" id="cd01300">
    <property type="entry name" value="YtcJ_like"/>
    <property type="match status" value="1"/>
</dbReference>
<sequence length="532" mass="59543">MVFQGCNKKERVDLVVHHARIYTVDSLFRIQEAVAIKDGKFIAVGKNDEITNMYEGKEALDAHGKPIYPGFYDAHCHFFAYAQGKHEVDLTQVSSETMLVERVKAFRQKYPNDAWIIGHGWDQNLWKNKQFPTNDALNKAFPDVPVYLSRVDGHAALVNQKALELAKISADVKLQGGLAVRQQGKFTGILIDNAMDMVQAIIPDPSEESLSNMLLTAEKDCLAVGLTTLADAGLPMKSIELLKKLYQENKLKINTYAMVMLNPDQLDEVLKKGVYTSKKLDVRSFKIVADGALGSRGACLLAPYADAPTSGFLLQSPQLFDAMVAKVAKSNFQLNVHAIGDSTNRFVLHTFRKYLPKESDRRWRIEHAQIIAPPDFDLFVDAGIIPSIQPSHATSDMYWAVDRLGKERMAGAYAYKQLLQKAGLVAFGSDFPVEAINPLYQFHAAVARRDQHNLPEEGFQMQGALSREEALKGLTIWAAYACFKERESGSIETGKTADFVLLDQDIIQIPLNKIRQTKVMSTWIDGKVAWYR</sequence>
<organism evidence="2 3">
    <name type="scientific">Olivibacter ginsenosidimutans</name>
    <dbReference type="NCBI Taxonomy" id="1176537"/>
    <lineage>
        <taxon>Bacteria</taxon>
        <taxon>Pseudomonadati</taxon>
        <taxon>Bacteroidota</taxon>
        <taxon>Sphingobacteriia</taxon>
        <taxon>Sphingobacteriales</taxon>
        <taxon>Sphingobacteriaceae</taxon>
        <taxon>Olivibacter</taxon>
    </lineage>
</organism>